<dbReference type="Pfam" id="PF00535">
    <property type="entry name" value="Glycos_transf_2"/>
    <property type="match status" value="1"/>
</dbReference>
<dbReference type="EMBL" id="LR586016">
    <property type="protein sequence ID" value="VIP03242.1"/>
    <property type="molecule type" value="Genomic_DNA"/>
</dbReference>
<dbReference type="InterPro" id="IPR001173">
    <property type="entry name" value="Glyco_trans_2-like"/>
</dbReference>
<dbReference type="SUPFAM" id="SSF53448">
    <property type="entry name" value="Nucleotide-diphospho-sugar transferases"/>
    <property type="match status" value="1"/>
</dbReference>
<dbReference type="GO" id="GO:0016740">
    <property type="term" value="F:transferase activity"/>
    <property type="evidence" value="ECO:0007669"/>
    <property type="project" value="UniProtKB-KW"/>
</dbReference>
<dbReference type="PANTHER" id="PTHR46656">
    <property type="entry name" value="PUTATIVE-RELATED"/>
    <property type="match status" value="1"/>
</dbReference>
<keyword evidence="3" id="KW-1185">Reference proteome</keyword>
<protein>
    <recommendedName>
        <fullName evidence="1">Glycosyltransferase 2-like domain-containing protein</fullName>
    </recommendedName>
</protein>
<feature type="domain" description="Glycosyltransferase 2-like" evidence="1">
    <location>
        <begin position="509"/>
        <end position="627"/>
    </location>
</feature>
<dbReference type="AlphaFoldDB" id="A0A6C2YQS9"/>
<sequence length="1063" mass="117736">MSVLMRPTNDSTTSPIPSTTTLWLEQLDELVSDAFRPAQILLIGAHAASVSLDSDRFRVIAKPLSDAFAWEPIDAVVLLDGIESIDAVDRPGWIEQACRSARCGVLFTVTDSSPVATKAEAWIRELYRQRFQADHPNVAADDAPRCHREELQAILKELEVHDRWTMELTVEGWLRSQLAHDHLQSHELSLSERGVESQLPYRWLIACSQTNPALGDSPLTASGIACEFGETPDLSVKFASLSGAVLAERDRRDRKQADSDRDARELLERQLQLAQRVHALSVAKPPVRSFTREDLIPLQEIQPSEEGVAGLWRTTGLEGTLAVAVGRKLGWVRIQLRMRRLDRSGGKSLDAEFFAQTADGGMHFLQKVNWDDTLAEELYFPLPTNTIAVHLRPMGAFGSFAVEAFTMDVLSWSKATTDAIVRKIRLLRAYRCTGRVAWRGLKLLATGQFSKIVQKMYKGLSDSWLMLDPEADGNGEAQPRQTVKRRLAYLNRGAILAEMDQMKATPPLTVIVPVETMPESVLLATLESLVRQIYPHWHATMAVTPLTPKRLRHLIQMYSNRDSRIQELEGPANGGLAAACNRAVDEATTSHVIVLNPGFELLETAVLRVAQQLAETPDLEAIVNRAVTDRQAGAPDSGELFLVGGAARQLTTFETKFLREMGGFPNLSKHAFQPGVPMTAQLNGRAKRVGFVAETLTVLAQGWTPVDSSEPRHSGLRETPILMQGDVVGISGYDYLVFEMMRGLHSAGVNIGIHHASKVRHDLIGPMLTGLIRGPMPGDTTLLIAPPHLIDAHRPAPGSILFTMWESDRLNPRDVEWLQQARLILVPSQWAIESFRASGVTVPMAVLPLGYDPLTYHPNSRWPDVCTFGTAGAMWAGGVRKNTAQVVECFQKAFPTETDVRLRVKVTPRCEVPQWDDPRIEVMQRFLGPSEMVEWYRSLSAYVNASAAEGFGLHLMEAMACGRCLISTKYSAVADYFDETVGFPVDHAVIPTQSDLYLGSWSRADDDSMIAAMRQVYADQTEARRRGQAAAARARRYTWKEAGLKLMDLLTRETTTTQGGASA</sequence>
<accession>A0A6C2YQS9</accession>
<reference evidence="2" key="1">
    <citation type="submission" date="2019-04" db="EMBL/GenBank/DDBJ databases">
        <authorList>
            <consortium name="Science for Life Laboratories"/>
        </authorList>
    </citation>
    <scope>NUCLEOTIDE SEQUENCE</scope>
    <source>
        <strain evidence="2">MBLW1</strain>
    </source>
</reference>
<evidence type="ECO:0000259" key="1">
    <source>
        <dbReference type="Pfam" id="PF00535"/>
    </source>
</evidence>
<dbReference type="PANTHER" id="PTHR46656:SF3">
    <property type="entry name" value="PUTATIVE-RELATED"/>
    <property type="match status" value="1"/>
</dbReference>
<keyword evidence="2" id="KW-0808">Transferase</keyword>
<dbReference type="Gene3D" id="3.40.50.2000">
    <property type="entry name" value="Glycogen Phosphorylase B"/>
    <property type="match status" value="1"/>
</dbReference>
<evidence type="ECO:0000313" key="3">
    <source>
        <dbReference type="Proteomes" id="UP000464378"/>
    </source>
</evidence>
<gene>
    <name evidence="2" type="ORF">GMBLW1_07180</name>
</gene>
<dbReference type="Pfam" id="PF13692">
    <property type="entry name" value="Glyco_trans_1_4"/>
    <property type="match status" value="1"/>
</dbReference>
<dbReference type="Gene3D" id="3.90.550.10">
    <property type="entry name" value="Spore Coat Polysaccharide Biosynthesis Protein SpsA, Chain A"/>
    <property type="match status" value="1"/>
</dbReference>
<evidence type="ECO:0000313" key="2">
    <source>
        <dbReference type="EMBL" id="VIP03242.1"/>
    </source>
</evidence>
<dbReference type="Proteomes" id="UP000464378">
    <property type="component" value="Chromosome"/>
</dbReference>
<dbReference type="InParanoid" id="A0A6C2YQS9"/>
<dbReference type="SUPFAM" id="SSF53756">
    <property type="entry name" value="UDP-Glycosyltransferase/glycogen phosphorylase"/>
    <property type="match status" value="1"/>
</dbReference>
<organism evidence="2">
    <name type="scientific">Tuwongella immobilis</name>
    <dbReference type="NCBI Taxonomy" id="692036"/>
    <lineage>
        <taxon>Bacteria</taxon>
        <taxon>Pseudomonadati</taxon>
        <taxon>Planctomycetota</taxon>
        <taxon>Planctomycetia</taxon>
        <taxon>Gemmatales</taxon>
        <taxon>Gemmataceae</taxon>
        <taxon>Tuwongella</taxon>
    </lineage>
</organism>
<name>A0A6C2YQS9_9BACT</name>
<dbReference type="EMBL" id="LR593887">
    <property type="protein sequence ID" value="VTS03813.1"/>
    <property type="molecule type" value="Genomic_DNA"/>
</dbReference>
<dbReference type="InterPro" id="IPR029044">
    <property type="entry name" value="Nucleotide-diphossugar_trans"/>
</dbReference>
<proteinExistence type="predicted"/>
<dbReference type="KEGG" id="tim:GMBLW1_07180"/>
<dbReference type="RefSeq" id="WP_162658328.1">
    <property type="nucleotide sequence ID" value="NZ_LR593887.1"/>
</dbReference>